<dbReference type="CDD" id="cd01561">
    <property type="entry name" value="CBS_like"/>
    <property type="match status" value="1"/>
</dbReference>
<dbReference type="GO" id="GO:0006535">
    <property type="term" value="P:cysteine biosynthetic process from serine"/>
    <property type="evidence" value="ECO:0007669"/>
    <property type="project" value="InterPro"/>
</dbReference>
<evidence type="ECO:0000259" key="10">
    <source>
        <dbReference type="Pfam" id="PF00291"/>
    </source>
</evidence>
<dbReference type="InterPro" id="IPR050214">
    <property type="entry name" value="Cys_Synth/Cystath_Beta-Synth"/>
</dbReference>
<name>A0A830FD02_9EURY</name>
<keyword evidence="12" id="KW-1185">Reference proteome</keyword>
<evidence type="ECO:0000313" key="11">
    <source>
        <dbReference type="EMBL" id="GGL42483.1"/>
    </source>
</evidence>
<keyword evidence="5" id="KW-0028">Amino-acid biosynthesis</keyword>
<sequence>MSIVDSVTDLVGETPLVRLDSVPGTVVGKLESANPTHSVKDRIAVAMLEAAEERGRLDDGTTIIEPTSGNTGVGLAAAAAAKGYDLVLTMPESMSEERRRLLAAFGADLVLTPSADGMDGAVERAHDLAADTEGAFVPEQFENRANPRVHRETTGREIWEATDGDVDVVVAGVGTGGTITGVAEHLVEERGADVTVVGVEPAGSPVLSGGDPGSHGIQGIGAGFVPDVLRTDLLDDVVTVEGAAAEERTRQLATEEGILAGVSSGAALDAAARVAARPEHEDDRVVVVLPDTGERYLSTDLFAHE</sequence>
<evidence type="ECO:0000256" key="7">
    <source>
        <dbReference type="ARBA" id="ARBA00022898"/>
    </source>
</evidence>
<comment type="catalytic activity">
    <reaction evidence="9">
        <text>O-acetyl-L-serine + hydrogen sulfide = L-cysteine + acetate</text>
        <dbReference type="Rhea" id="RHEA:14829"/>
        <dbReference type="ChEBI" id="CHEBI:29919"/>
        <dbReference type="ChEBI" id="CHEBI:30089"/>
        <dbReference type="ChEBI" id="CHEBI:35235"/>
        <dbReference type="ChEBI" id="CHEBI:58340"/>
        <dbReference type="EC" id="2.5.1.47"/>
    </reaction>
</comment>
<dbReference type="RefSeq" id="WP_188884255.1">
    <property type="nucleotide sequence ID" value="NZ_BMPF01000005.1"/>
</dbReference>
<dbReference type="Pfam" id="PF00291">
    <property type="entry name" value="PALP"/>
    <property type="match status" value="1"/>
</dbReference>
<evidence type="ECO:0000256" key="5">
    <source>
        <dbReference type="ARBA" id="ARBA00022605"/>
    </source>
</evidence>
<dbReference type="PANTHER" id="PTHR10314">
    <property type="entry name" value="CYSTATHIONINE BETA-SYNTHASE"/>
    <property type="match status" value="1"/>
</dbReference>
<dbReference type="GO" id="GO:0004124">
    <property type="term" value="F:cysteine synthase activity"/>
    <property type="evidence" value="ECO:0007669"/>
    <property type="project" value="UniProtKB-EC"/>
</dbReference>
<dbReference type="EMBL" id="BMPF01000005">
    <property type="protein sequence ID" value="GGL42483.1"/>
    <property type="molecule type" value="Genomic_DNA"/>
</dbReference>
<dbReference type="FunFam" id="3.40.50.1100:FF:000067">
    <property type="entry name" value="Cysteine synthase"/>
    <property type="match status" value="1"/>
</dbReference>
<evidence type="ECO:0000256" key="6">
    <source>
        <dbReference type="ARBA" id="ARBA00022679"/>
    </source>
</evidence>
<dbReference type="InterPro" id="IPR005856">
    <property type="entry name" value="Cys_synth"/>
</dbReference>
<dbReference type="EC" id="2.5.1.47" evidence="4"/>
<evidence type="ECO:0000256" key="9">
    <source>
        <dbReference type="ARBA" id="ARBA00047931"/>
    </source>
</evidence>
<evidence type="ECO:0000313" key="12">
    <source>
        <dbReference type="Proteomes" id="UP000628840"/>
    </source>
</evidence>
<proteinExistence type="inferred from homology"/>
<comment type="similarity">
    <text evidence="3">Belongs to the cysteine synthase/cystathionine beta-synthase family.</text>
</comment>
<evidence type="ECO:0000256" key="8">
    <source>
        <dbReference type="ARBA" id="ARBA00023192"/>
    </source>
</evidence>
<evidence type="ECO:0000256" key="4">
    <source>
        <dbReference type="ARBA" id="ARBA00012681"/>
    </source>
</evidence>
<gene>
    <name evidence="11" type="ORF">GCM10009037_27510</name>
</gene>
<comment type="caution">
    <text evidence="11">The sequence shown here is derived from an EMBL/GenBank/DDBJ whole genome shotgun (WGS) entry which is preliminary data.</text>
</comment>
<evidence type="ECO:0000256" key="3">
    <source>
        <dbReference type="ARBA" id="ARBA00007103"/>
    </source>
</evidence>
<dbReference type="NCBIfam" id="TIGR01139">
    <property type="entry name" value="cysK"/>
    <property type="match status" value="1"/>
</dbReference>
<dbReference type="NCBIfam" id="TIGR01136">
    <property type="entry name" value="cysKM"/>
    <property type="match status" value="1"/>
</dbReference>
<dbReference type="InterPro" id="IPR001216">
    <property type="entry name" value="P-phosphate_BS"/>
</dbReference>
<evidence type="ECO:0000256" key="2">
    <source>
        <dbReference type="ARBA" id="ARBA00004962"/>
    </source>
</evidence>
<dbReference type="InterPro" id="IPR036052">
    <property type="entry name" value="TrpB-like_PALP_sf"/>
</dbReference>
<dbReference type="InterPro" id="IPR005859">
    <property type="entry name" value="CysK"/>
</dbReference>
<evidence type="ECO:0000256" key="1">
    <source>
        <dbReference type="ARBA" id="ARBA00001933"/>
    </source>
</evidence>
<comment type="pathway">
    <text evidence="2">Amino-acid biosynthesis; L-cysteine biosynthesis; L-cysteine from L-serine: step 2/2.</text>
</comment>
<protein>
    <recommendedName>
        <fullName evidence="4">cysteine synthase</fullName>
        <ecNumber evidence="4">2.5.1.47</ecNumber>
    </recommendedName>
</protein>
<dbReference type="OrthoDB" id="10138at2157"/>
<keyword evidence="6" id="KW-0808">Transferase</keyword>
<dbReference type="AlphaFoldDB" id="A0A830FD02"/>
<keyword evidence="7" id="KW-0663">Pyridoxal phosphate</keyword>
<dbReference type="GO" id="GO:0005737">
    <property type="term" value="C:cytoplasm"/>
    <property type="evidence" value="ECO:0007669"/>
    <property type="project" value="UniProtKB-ARBA"/>
</dbReference>
<dbReference type="Gene3D" id="3.40.50.1100">
    <property type="match status" value="2"/>
</dbReference>
<dbReference type="SUPFAM" id="SSF53686">
    <property type="entry name" value="Tryptophan synthase beta subunit-like PLP-dependent enzymes"/>
    <property type="match status" value="1"/>
</dbReference>
<comment type="cofactor">
    <cofactor evidence="1">
        <name>pyridoxal 5'-phosphate</name>
        <dbReference type="ChEBI" id="CHEBI:597326"/>
    </cofactor>
</comment>
<keyword evidence="8" id="KW-0198">Cysteine biosynthesis</keyword>
<dbReference type="PROSITE" id="PS00901">
    <property type="entry name" value="CYS_SYNTHASE"/>
    <property type="match status" value="1"/>
</dbReference>
<dbReference type="InterPro" id="IPR001926">
    <property type="entry name" value="TrpB-like_PALP"/>
</dbReference>
<feature type="domain" description="Tryptophan synthase beta chain-like PALP" evidence="10">
    <location>
        <begin position="7"/>
        <end position="291"/>
    </location>
</feature>
<dbReference type="Proteomes" id="UP000628840">
    <property type="component" value="Unassembled WGS sequence"/>
</dbReference>
<reference evidence="11 12" key="1">
    <citation type="journal article" date="2019" name="Int. J. Syst. Evol. Microbiol.">
        <title>The Global Catalogue of Microorganisms (GCM) 10K type strain sequencing project: providing services to taxonomists for standard genome sequencing and annotation.</title>
        <authorList>
            <consortium name="The Broad Institute Genomics Platform"/>
            <consortium name="The Broad Institute Genome Sequencing Center for Infectious Disease"/>
            <person name="Wu L."/>
            <person name="Ma J."/>
        </authorList>
    </citation>
    <scope>NUCLEOTIDE SEQUENCE [LARGE SCALE GENOMIC DNA]</scope>
    <source>
        <strain evidence="11 12">JCM 19585</strain>
    </source>
</reference>
<organism evidence="11 12">
    <name type="scientific">Halarchaeum grantii</name>
    <dbReference type="NCBI Taxonomy" id="1193105"/>
    <lineage>
        <taxon>Archaea</taxon>
        <taxon>Methanobacteriati</taxon>
        <taxon>Methanobacteriota</taxon>
        <taxon>Stenosarchaea group</taxon>
        <taxon>Halobacteria</taxon>
        <taxon>Halobacteriales</taxon>
        <taxon>Halobacteriaceae</taxon>
    </lineage>
</organism>
<accession>A0A830FD02</accession>